<dbReference type="CDD" id="cd16833">
    <property type="entry name" value="YfiH"/>
    <property type="match status" value="1"/>
</dbReference>
<evidence type="ECO:0000256" key="6">
    <source>
        <dbReference type="ARBA" id="ARBA00022833"/>
    </source>
</evidence>
<evidence type="ECO:0000256" key="7">
    <source>
        <dbReference type="ARBA" id="ARBA00047989"/>
    </source>
</evidence>
<name>A0A6H1U9Y7_9GAMM</name>
<dbReference type="KEGG" id="fes:HER31_00065"/>
<evidence type="ECO:0000256" key="9">
    <source>
        <dbReference type="ARBA" id="ARBA00049893"/>
    </source>
</evidence>
<dbReference type="SUPFAM" id="SSF64438">
    <property type="entry name" value="CNF1/YfiH-like putative cysteine hydrolases"/>
    <property type="match status" value="1"/>
</dbReference>
<dbReference type="InterPro" id="IPR038371">
    <property type="entry name" value="Cu_polyphenol_OxRdtase_sf"/>
</dbReference>
<dbReference type="AlphaFoldDB" id="A0A6H1U9Y7"/>
<keyword evidence="3" id="KW-0808">Transferase</keyword>
<keyword evidence="5" id="KW-0378">Hydrolase</keyword>
<evidence type="ECO:0000256" key="1">
    <source>
        <dbReference type="ARBA" id="ARBA00000553"/>
    </source>
</evidence>
<dbReference type="Gene3D" id="3.60.140.10">
    <property type="entry name" value="CNF1/YfiH-like putative cysteine hydrolases"/>
    <property type="match status" value="1"/>
</dbReference>
<comment type="catalytic activity">
    <reaction evidence="7">
        <text>adenosine + H2O + H(+) = inosine + NH4(+)</text>
        <dbReference type="Rhea" id="RHEA:24408"/>
        <dbReference type="ChEBI" id="CHEBI:15377"/>
        <dbReference type="ChEBI" id="CHEBI:15378"/>
        <dbReference type="ChEBI" id="CHEBI:16335"/>
        <dbReference type="ChEBI" id="CHEBI:17596"/>
        <dbReference type="ChEBI" id="CHEBI:28938"/>
        <dbReference type="EC" id="3.5.4.4"/>
    </reaction>
    <physiologicalReaction direction="left-to-right" evidence="7">
        <dbReference type="Rhea" id="RHEA:24409"/>
    </physiologicalReaction>
</comment>
<comment type="catalytic activity">
    <reaction evidence="9">
        <text>S-methyl-5'-thioadenosine + phosphate = 5-(methylsulfanyl)-alpha-D-ribose 1-phosphate + adenine</text>
        <dbReference type="Rhea" id="RHEA:11852"/>
        <dbReference type="ChEBI" id="CHEBI:16708"/>
        <dbReference type="ChEBI" id="CHEBI:17509"/>
        <dbReference type="ChEBI" id="CHEBI:43474"/>
        <dbReference type="ChEBI" id="CHEBI:58533"/>
        <dbReference type="EC" id="2.4.2.28"/>
    </reaction>
    <physiologicalReaction direction="left-to-right" evidence="9">
        <dbReference type="Rhea" id="RHEA:11853"/>
    </physiologicalReaction>
</comment>
<comment type="catalytic activity">
    <reaction evidence="1">
        <text>inosine + phosphate = alpha-D-ribose 1-phosphate + hypoxanthine</text>
        <dbReference type="Rhea" id="RHEA:27646"/>
        <dbReference type="ChEBI" id="CHEBI:17368"/>
        <dbReference type="ChEBI" id="CHEBI:17596"/>
        <dbReference type="ChEBI" id="CHEBI:43474"/>
        <dbReference type="ChEBI" id="CHEBI:57720"/>
        <dbReference type="EC" id="2.4.2.1"/>
    </reaction>
    <physiologicalReaction direction="left-to-right" evidence="1">
        <dbReference type="Rhea" id="RHEA:27647"/>
    </physiologicalReaction>
</comment>
<dbReference type="GO" id="GO:0017061">
    <property type="term" value="F:S-methyl-5-thioadenosine phosphorylase activity"/>
    <property type="evidence" value="ECO:0007669"/>
    <property type="project" value="UniProtKB-EC"/>
</dbReference>
<proteinExistence type="inferred from homology"/>
<evidence type="ECO:0000256" key="2">
    <source>
        <dbReference type="ARBA" id="ARBA00007353"/>
    </source>
</evidence>
<dbReference type="InterPro" id="IPR011324">
    <property type="entry name" value="Cytotoxic_necrot_fac-like_cat"/>
</dbReference>
<evidence type="ECO:0000256" key="5">
    <source>
        <dbReference type="ARBA" id="ARBA00022801"/>
    </source>
</evidence>
<evidence type="ECO:0000256" key="8">
    <source>
        <dbReference type="ARBA" id="ARBA00048968"/>
    </source>
</evidence>
<keyword evidence="4" id="KW-0479">Metal-binding</keyword>
<comment type="similarity">
    <text evidence="2 10">Belongs to the purine nucleoside phosphorylase YfiH/LACC1 family.</text>
</comment>
<accession>A0A6H1U9Y7</accession>
<evidence type="ECO:0000256" key="10">
    <source>
        <dbReference type="RuleBase" id="RU361274"/>
    </source>
</evidence>
<comment type="catalytic activity">
    <reaction evidence="8">
        <text>adenosine + phosphate = alpha-D-ribose 1-phosphate + adenine</text>
        <dbReference type="Rhea" id="RHEA:27642"/>
        <dbReference type="ChEBI" id="CHEBI:16335"/>
        <dbReference type="ChEBI" id="CHEBI:16708"/>
        <dbReference type="ChEBI" id="CHEBI:43474"/>
        <dbReference type="ChEBI" id="CHEBI:57720"/>
        <dbReference type="EC" id="2.4.2.1"/>
    </reaction>
    <physiologicalReaction direction="left-to-right" evidence="8">
        <dbReference type="Rhea" id="RHEA:27643"/>
    </physiologicalReaction>
</comment>
<keyword evidence="6" id="KW-0862">Zinc</keyword>
<evidence type="ECO:0000313" key="12">
    <source>
        <dbReference type="Proteomes" id="UP000501602"/>
    </source>
</evidence>
<dbReference type="PANTHER" id="PTHR30616:SF2">
    <property type="entry name" value="PURINE NUCLEOSIDE PHOSPHORYLASE LACC1"/>
    <property type="match status" value="1"/>
</dbReference>
<dbReference type="NCBIfam" id="TIGR00726">
    <property type="entry name" value="peptidoglycan editing factor PgeF"/>
    <property type="match status" value="1"/>
</dbReference>
<keyword evidence="12" id="KW-1185">Reference proteome</keyword>
<reference evidence="11 12" key="1">
    <citation type="submission" date="2020-04" db="EMBL/GenBank/DDBJ databases">
        <title>Ferrimonas sp. S7 isolated from sea water.</title>
        <authorList>
            <person name="Bae S.S."/>
            <person name="Baek K."/>
        </authorList>
    </citation>
    <scope>NUCLEOTIDE SEQUENCE [LARGE SCALE GENOMIC DNA]</scope>
    <source>
        <strain evidence="11 12">S7</strain>
    </source>
</reference>
<organism evidence="11 12">
    <name type="scientific">Ferrimonas lipolytica</name>
    <dbReference type="NCBI Taxonomy" id="2724191"/>
    <lineage>
        <taxon>Bacteria</taxon>
        <taxon>Pseudomonadati</taxon>
        <taxon>Pseudomonadota</taxon>
        <taxon>Gammaproteobacteria</taxon>
        <taxon>Alteromonadales</taxon>
        <taxon>Ferrimonadaceae</taxon>
        <taxon>Ferrimonas</taxon>
    </lineage>
</organism>
<dbReference type="InterPro" id="IPR003730">
    <property type="entry name" value="Cu_polyphenol_OxRdtase"/>
</dbReference>
<evidence type="ECO:0000256" key="3">
    <source>
        <dbReference type="ARBA" id="ARBA00022679"/>
    </source>
</evidence>
<dbReference type="RefSeq" id="WP_168658701.1">
    <property type="nucleotide sequence ID" value="NZ_CP051180.1"/>
</dbReference>
<dbReference type="GO" id="GO:0016787">
    <property type="term" value="F:hydrolase activity"/>
    <property type="evidence" value="ECO:0007669"/>
    <property type="project" value="UniProtKB-KW"/>
</dbReference>
<protein>
    <recommendedName>
        <fullName evidence="10">Purine nucleoside phosphorylase</fullName>
    </recommendedName>
</protein>
<dbReference type="GO" id="GO:0005507">
    <property type="term" value="F:copper ion binding"/>
    <property type="evidence" value="ECO:0007669"/>
    <property type="project" value="TreeGrafter"/>
</dbReference>
<dbReference type="PANTHER" id="PTHR30616">
    <property type="entry name" value="UNCHARACTERIZED PROTEIN YFIH"/>
    <property type="match status" value="1"/>
</dbReference>
<dbReference type="EMBL" id="CP051180">
    <property type="protein sequence ID" value="QIZ75439.1"/>
    <property type="molecule type" value="Genomic_DNA"/>
</dbReference>
<evidence type="ECO:0000313" key="11">
    <source>
        <dbReference type="EMBL" id="QIZ75439.1"/>
    </source>
</evidence>
<evidence type="ECO:0000256" key="4">
    <source>
        <dbReference type="ARBA" id="ARBA00022723"/>
    </source>
</evidence>
<dbReference type="Pfam" id="PF02578">
    <property type="entry name" value="Cu-oxidase_4"/>
    <property type="match status" value="1"/>
</dbReference>
<dbReference type="Proteomes" id="UP000501602">
    <property type="component" value="Chromosome"/>
</dbReference>
<gene>
    <name evidence="11" type="primary">pgeF</name>
    <name evidence="11" type="ORF">HER31_00065</name>
</gene>
<sequence length="245" mass="26340">MWLRPDWPAPSNVVALSTCRYGGVSSGDYRGLNLGMHVEDDAAAVVANRRLLQQQLPTGAHVQWLEQVHGTAVVQLPLSAPASVPTADASFTQAANQFCCVMTADCLPLLLCNRAGTQVAAVHAGWRGLQAGIIEQTVQQFSTDVADVLVWLGPAIGPSCFEVGAEVRQAFIEHSTSAESAFTPSGERYLADIYQLARQRLAQSGIRHIYGGEHCTVSDPSRFYSFRRNGTTGRQATLIGINSNA</sequence>